<keyword evidence="5" id="KW-0073">Auxin biosynthesis</keyword>
<dbReference type="PRINTS" id="PR00411">
    <property type="entry name" value="PNDRDTASEI"/>
</dbReference>
<dbReference type="Proteomes" id="UP000199415">
    <property type="component" value="Unassembled WGS sequence"/>
</dbReference>
<dbReference type="AlphaFoldDB" id="A0A1G7Q6W7"/>
<dbReference type="EC" id="1.13.12.3" evidence="3"/>
<accession>A0A1G7Q6W7</accession>
<reference evidence="8 9" key="1">
    <citation type="submission" date="2016-10" db="EMBL/GenBank/DDBJ databases">
        <authorList>
            <person name="de Groot N.N."/>
        </authorList>
    </citation>
    <scope>NUCLEOTIDE SEQUENCE [LARGE SCALE GENOMIC DNA]</scope>
    <source>
        <strain evidence="8 9">DSM 25584</strain>
    </source>
</reference>
<sequence>MDAASGAKRADVDLAVVGAGVAGLAAAKTAREHGLSVRVLEAKDRIGGRAHTVCDALGRPWDRGAHWLHSAETNPFRVYADRVGEPYRPGVSPQHLWLGRRWAGEDERAGFSAFARRAGAAIDAAGEAGRDLPASWVLPEGGAWLPLYRQLLGALAGAEPEACSTLDSARYLDGEANWPLENGFGALIARWGADVPVHLNTPVHTLDRTGPAVRLETRDGTLTARRAVVTVSTSALAGDAIRFRPEMPAWLAEALAATPLGGANKVMLSFDRDIFGLGHSFAASLADAPWGFHMQITPFERPVVIAHTGGSFATAMEREGPAAMRERALTSLRSMFGPRVDRHLVDWDTTAWGEDPHIRGGYSIALPGQAHLRERLNQPLDERVWLAGEACALDAFGTVHGAHAAGLRAARAVADSLGAPV</sequence>
<dbReference type="InterPro" id="IPR036188">
    <property type="entry name" value="FAD/NAD-bd_sf"/>
</dbReference>
<proteinExistence type="inferred from homology"/>
<feature type="domain" description="Amine oxidase" evidence="7">
    <location>
        <begin position="167"/>
        <end position="413"/>
    </location>
</feature>
<dbReference type="Pfam" id="PF01593">
    <property type="entry name" value="Amino_oxidase"/>
    <property type="match status" value="2"/>
</dbReference>
<evidence type="ECO:0000256" key="6">
    <source>
        <dbReference type="ARBA" id="ARBA00047321"/>
    </source>
</evidence>
<dbReference type="PANTHER" id="PTHR10742">
    <property type="entry name" value="FLAVIN MONOAMINE OXIDASE"/>
    <property type="match status" value="1"/>
</dbReference>
<evidence type="ECO:0000259" key="7">
    <source>
        <dbReference type="Pfam" id="PF01593"/>
    </source>
</evidence>
<dbReference type="STRING" id="1082479.SAMN05216241_103223"/>
<dbReference type="SUPFAM" id="SSF51905">
    <property type="entry name" value="FAD/NAD(P)-binding domain"/>
    <property type="match status" value="1"/>
</dbReference>
<comment type="pathway">
    <text evidence="1">Plant hormone metabolism; auxin biosynthesis.</text>
</comment>
<dbReference type="SUPFAM" id="SSF54373">
    <property type="entry name" value="FAD-linked reductases, C-terminal domain"/>
    <property type="match status" value="1"/>
</dbReference>
<dbReference type="EMBL" id="FNCE01000003">
    <property type="protein sequence ID" value="SDF93340.1"/>
    <property type="molecule type" value="Genomic_DNA"/>
</dbReference>
<dbReference type="GO" id="GO:0050361">
    <property type="term" value="F:tryptophan 2-monooxygenase activity"/>
    <property type="evidence" value="ECO:0007669"/>
    <property type="project" value="UniProtKB-EC"/>
</dbReference>
<evidence type="ECO:0000256" key="2">
    <source>
        <dbReference type="ARBA" id="ARBA00005833"/>
    </source>
</evidence>
<gene>
    <name evidence="8" type="ORF">SAMN05216241_103223</name>
</gene>
<evidence type="ECO:0000256" key="1">
    <source>
        <dbReference type="ARBA" id="ARBA00004814"/>
    </source>
</evidence>
<comment type="similarity">
    <text evidence="2">Belongs to the tryptophan 2-monooxygenase family.</text>
</comment>
<protein>
    <recommendedName>
        <fullName evidence="4">Tryptophan 2-monooxygenase</fullName>
        <ecNumber evidence="3">1.13.12.3</ecNumber>
    </recommendedName>
</protein>
<dbReference type="RefSeq" id="WP_176758557.1">
    <property type="nucleotide sequence ID" value="NZ_FNCE01000003.1"/>
</dbReference>
<dbReference type="Gene3D" id="3.50.50.60">
    <property type="entry name" value="FAD/NAD(P)-binding domain"/>
    <property type="match status" value="1"/>
</dbReference>
<evidence type="ECO:0000256" key="3">
    <source>
        <dbReference type="ARBA" id="ARBA00012535"/>
    </source>
</evidence>
<evidence type="ECO:0000313" key="8">
    <source>
        <dbReference type="EMBL" id="SDF93340.1"/>
    </source>
</evidence>
<organism evidence="8 9">
    <name type="scientific">Limimonas halophila</name>
    <dbReference type="NCBI Taxonomy" id="1082479"/>
    <lineage>
        <taxon>Bacteria</taxon>
        <taxon>Pseudomonadati</taxon>
        <taxon>Pseudomonadota</taxon>
        <taxon>Alphaproteobacteria</taxon>
        <taxon>Rhodospirillales</taxon>
        <taxon>Rhodovibrionaceae</taxon>
        <taxon>Limimonas</taxon>
    </lineage>
</organism>
<dbReference type="GO" id="GO:0009851">
    <property type="term" value="P:auxin biosynthetic process"/>
    <property type="evidence" value="ECO:0007669"/>
    <property type="project" value="UniProtKB-KW"/>
</dbReference>
<keyword evidence="9" id="KW-1185">Reference proteome</keyword>
<dbReference type="InterPro" id="IPR002937">
    <property type="entry name" value="Amino_oxidase"/>
</dbReference>
<dbReference type="InterPro" id="IPR050281">
    <property type="entry name" value="Flavin_monoamine_oxidase"/>
</dbReference>
<name>A0A1G7Q6W7_9PROT</name>
<evidence type="ECO:0000256" key="5">
    <source>
        <dbReference type="ARBA" id="ARBA00023070"/>
    </source>
</evidence>
<evidence type="ECO:0000256" key="4">
    <source>
        <dbReference type="ARBA" id="ARBA00017871"/>
    </source>
</evidence>
<dbReference type="PANTHER" id="PTHR10742:SF410">
    <property type="entry name" value="LYSINE-SPECIFIC HISTONE DEMETHYLASE 2"/>
    <property type="match status" value="1"/>
</dbReference>
<feature type="domain" description="Amine oxidase" evidence="7">
    <location>
        <begin position="21"/>
        <end position="84"/>
    </location>
</feature>
<comment type="catalytic activity">
    <reaction evidence="6">
        <text>L-tryptophan + O2 = indole-3-acetamide + CO2 + H2O</text>
        <dbReference type="Rhea" id="RHEA:16165"/>
        <dbReference type="ChEBI" id="CHEBI:15377"/>
        <dbReference type="ChEBI" id="CHEBI:15379"/>
        <dbReference type="ChEBI" id="CHEBI:16031"/>
        <dbReference type="ChEBI" id="CHEBI:16526"/>
        <dbReference type="ChEBI" id="CHEBI:57912"/>
        <dbReference type="EC" id="1.13.12.3"/>
    </reaction>
</comment>
<evidence type="ECO:0000313" key="9">
    <source>
        <dbReference type="Proteomes" id="UP000199415"/>
    </source>
</evidence>